<accession>A0ABR5KAS4</accession>
<keyword evidence="1" id="KW-0805">Transcription regulation</keyword>
<dbReference type="InterPro" id="IPR053721">
    <property type="entry name" value="Fimbrial_Adhesin_Reg"/>
</dbReference>
<evidence type="ECO:0000256" key="1">
    <source>
        <dbReference type="ARBA" id="ARBA00023015"/>
    </source>
</evidence>
<sequence length="97" mass="11043">MRRISQSDWDLIYPALEHLSIKTIKTAHDILVCGKTLSDVSKERNVTRQNVHAAVKKVTTIIDGQEIKGLQAVNVWLPPDIAKQVIEIAKYYMKKTE</sequence>
<keyword evidence="2" id="KW-0804">Transcription</keyword>
<comment type="caution">
    <text evidence="4">The sequence shown here is derived from an EMBL/GenBank/DDBJ whole genome shotgun (WGS) entry which is preliminary data.</text>
</comment>
<gene>
    <name evidence="4" type="ORF">AM629_13265</name>
</gene>
<feature type="domain" description="TrfB transcriptional repressor protein" evidence="3">
    <location>
        <begin position="8"/>
        <end position="85"/>
    </location>
</feature>
<reference evidence="4 5" key="1">
    <citation type="submission" date="2015-09" db="EMBL/GenBank/DDBJ databases">
        <title>Draft genome sequence and assembly of Photorhabdus sp. VMG, a bacterial symbiont associated with Heterorhabditis zealandica.</title>
        <authorList>
            <person name="Naidoo S."/>
            <person name="Featherston J."/>
            <person name="Mothupi B."/>
            <person name="Gray V.M."/>
        </authorList>
    </citation>
    <scope>NUCLEOTIDE SEQUENCE [LARGE SCALE GENOMIC DNA]</scope>
    <source>
        <strain evidence="4 5">VMG</strain>
    </source>
</reference>
<dbReference type="EMBL" id="LJCS01000036">
    <property type="protein sequence ID" value="KOY61596.1"/>
    <property type="molecule type" value="Genomic_DNA"/>
</dbReference>
<dbReference type="Proteomes" id="UP000037727">
    <property type="component" value="Unassembled WGS sequence"/>
</dbReference>
<evidence type="ECO:0000313" key="5">
    <source>
        <dbReference type="Proteomes" id="UP000037727"/>
    </source>
</evidence>
<evidence type="ECO:0000256" key="2">
    <source>
        <dbReference type="ARBA" id="ARBA00023163"/>
    </source>
</evidence>
<organism evidence="4 5">
    <name type="scientific">Photorhabdus heterorhabditis</name>
    <dbReference type="NCBI Taxonomy" id="880156"/>
    <lineage>
        <taxon>Bacteria</taxon>
        <taxon>Pseudomonadati</taxon>
        <taxon>Pseudomonadota</taxon>
        <taxon>Gammaproteobacteria</taxon>
        <taxon>Enterobacterales</taxon>
        <taxon>Morganellaceae</taxon>
        <taxon>Photorhabdus</taxon>
    </lineage>
</organism>
<proteinExistence type="predicted"/>
<dbReference type="Gene3D" id="1.10.10.2690">
    <property type="match status" value="1"/>
</dbReference>
<dbReference type="InterPro" id="IPR032428">
    <property type="entry name" value="TrfB"/>
</dbReference>
<keyword evidence="5" id="KW-1185">Reference proteome</keyword>
<name>A0ABR5KAS4_9GAMM</name>
<evidence type="ECO:0000259" key="3">
    <source>
        <dbReference type="Pfam" id="PF16509"/>
    </source>
</evidence>
<protein>
    <recommendedName>
        <fullName evidence="3">TrfB transcriptional repressor protein domain-containing protein</fullName>
    </recommendedName>
</protein>
<evidence type="ECO:0000313" key="4">
    <source>
        <dbReference type="EMBL" id="KOY61596.1"/>
    </source>
</evidence>
<dbReference type="Pfam" id="PF16509">
    <property type="entry name" value="KORA"/>
    <property type="match status" value="1"/>
</dbReference>